<dbReference type="OrthoDB" id="4060030at2759"/>
<feature type="chain" id="PRO_5034285575" evidence="2">
    <location>
        <begin position="25"/>
        <end position="784"/>
    </location>
</feature>
<dbReference type="Proteomes" id="UP000644660">
    <property type="component" value="Unassembled WGS sequence"/>
</dbReference>
<proteinExistence type="predicted"/>
<dbReference type="GeneID" id="64856536"/>
<feature type="compositionally biased region" description="Low complexity" evidence="1">
    <location>
        <begin position="333"/>
        <end position="362"/>
    </location>
</feature>
<evidence type="ECO:0000256" key="1">
    <source>
        <dbReference type="SAM" id="MobiDB-lite"/>
    </source>
</evidence>
<evidence type="ECO:0000313" key="3">
    <source>
        <dbReference type="EMBL" id="CAB4253502.1"/>
    </source>
</evidence>
<comment type="caution">
    <text evidence="3">The sequence shown here is derived from an EMBL/GenBank/DDBJ whole genome shotgun (WGS) entry which is preliminary data.</text>
</comment>
<evidence type="ECO:0000256" key="2">
    <source>
        <dbReference type="SAM" id="SignalP"/>
    </source>
</evidence>
<accession>A0A8H2VDM2</accession>
<protein>
    <submittedName>
        <fullName evidence="3">Similar to Saccharomyces cerevisiae YNL327W EGT2 Glycosylphosphatidylinositol (GPI)- anchored cell wall endoglucanase required for proper cell separation after cytokinesis</fullName>
    </submittedName>
</protein>
<name>A0A8H2VDM2_9SACH</name>
<reference evidence="3 4" key="1">
    <citation type="submission" date="2020-05" db="EMBL/GenBank/DDBJ databases">
        <authorList>
            <person name="Casaregola S."/>
            <person name="Devillers H."/>
            <person name="Grondin C."/>
        </authorList>
    </citation>
    <scope>NUCLEOTIDE SEQUENCE [LARGE SCALE GENOMIC DNA]</scope>
    <source>
        <strain evidence="3 4">CLIB 1767</strain>
    </source>
</reference>
<dbReference type="AlphaFoldDB" id="A0A8H2VDM2"/>
<organism evidence="3 4">
    <name type="scientific">Maudiozyma barnettii</name>
    <dbReference type="NCBI Taxonomy" id="61262"/>
    <lineage>
        <taxon>Eukaryota</taxon>
        <taxon>Fungi</taxon>
        <taxon>Dikarya</taxon>
        <taxon>Ascomycota</taxon>
        <taxon>Saccharomycotina</taxon>
        <taxon>Saccharomycetes</taxon>
        <taxon>Saccharomycetales</taxon>
        <taxon>Saccharomycetaceae</taxon>
        <taxon>Maudiozyma</taxon>
    </lineage>
</organism>
<gene>
    <name evidence="3" type="ORF">KABA2_03S00418</name>
</gene>
<sequence>MISFRKYTLFAITLLLSTITTALASGVPYFSDVKILDSYTKSSDCTDLNHWFIIQPKITIPAESETSDIQITIPLAFGSYSSGSFDLLYGSTTIGTVNIVDGSNTFTVSFNSYVASLQNEITVDFNVLAKFSDSAKELVNKPMSLSYAVNATGDKSFTPTIDFIGTDLTTITTDGGVYDSNNTAWFVINIPVSLLDGAVSIDVAPSGSNSFYYDYPDTTFEVVTAVDSFNNPVSSVPFTAFKDESTTAALFFNITSNVSGGKYLRIAYSTGPLIYDDITNEVTINGKTIIDSTVYTDSMTNVELNNASGESAFDIGLISSNRTTSAMVDNSVSSQNSKTTTSETTQATSDSNLDDISLLSPDTESESLDSLTEEELTNNNNNSTSSFIISTISTDLASVSTSVETASLVFDTTSNSIAATSSVSDIVSDISNTTPLETTSISTVTPVIEEAASNNTLISSSISNQEVSTTSSLEYSSNMTASTTYNNATATTSGNDTYETYTVLMSTSPADVTEITKLIPVATLSGSTISSEVVITSTISAEAIDDESRFINSTSTVNAFANVTSVTSTKLSTKVITTTSCSNNLCVLATSTVVSEGFVVTTESYAEEATVLSNLVPVSTLPCSTCVKSETVKSQGYVVNTESLGAEAITNTKLVPVATLSSSFPYAPINHKTTTLTASVDETIVSYTTESCSTTTLTPEVSAEAGFIESTETQSASVTSYLDFLGASSITKSIPTTSTLQVLVQNTTSSAHSSTFEISYYEDGSTHLTIGLGGFVIGFITLFV</sequence>
<keyword evidence="2" id="KW-0732">Signal</keyword>
<evidence type="ECO:0000313" key="4">
    <source>
        <dbReference type="Proteomes" id="UP000644660"/>
    </source>
</evidence>
<keyword evidence="4" id="KW-1185">Reference proteome</keyword>
<feature type="region of interest" description="Disordered" evidence="1">
    <location>
        <begin position="328"/>
        <end position="384"/>
    </location>
</feature>
<feature type="compositionally biased region" description="Acidic residues" evidence="1">
    <location>
        <begin position="363"/>
        <end position="376"/>
    </location>
</feature>
<dbReference type="EMBL" id="CAEFZW010000003">
    <property type="protein sequence ID" value="CAB4253502.1"/>
    <property type="molecule type" value="Genomic_DNA"/>
</dbReference>
<feature type="signal peptide" evidence="2">
    <location>
        <begin position="1"/>
        <end position="24"/>
    </location>
</feature>
<dbReference type="RefSeq" id="XP_041405417.1">
    <property type="nucleotide sequence ID" value="XM_041549483.1"/>
</dbReference>